<evidence type="ECO:0000256" key="1">
    <source>
        <dbReference type="ARBA" id="ARBA00007812"/>
    </source>
</evidence>
<dbReference type="Proteomes" id="UP000215452">
    <property type="component" value="Chromosome"/>
</dbReference>
<feature type="domain" description="Thiamine pyrophosphate enzyme TPP-binding" evidence="5">
    <location>
        <begin position="451"/>
        <end position="610"/>
    </location>
</feature>
<evidence type="ECO:0000256" key="3">
    <source>
        <dbReference type="RuleBase" id="RU362132"/>
    </source>
</evidence>
<dbReference type="CDD" id="cd02003">
    <property type="entry name" value="TPP_IolD"/>
    <property type="match status" value="1"/>
</dbReference>
<sequence>MAKTIRLTTAQAIIKFIDNVYLKIDAKTTKFVYGIATIFGHGNVLGLGEALANIDHSLKLIQGKNEQGMAHLALGFAKQKHRRQIIACTSSVGPGAANMLTAAGTATANNLPLLLFPGDTFASRRPDPVLQQIEQIHDLNITTNDAFKPFSKFWDRINRPEQIINSLIHAFDILTDPANTGTVTICLPQDVQAEVYDFPEWFFEKRVYEIKRIKADRKDIEKLVDLIKNAQQPLVIIGGGIRYSQASSQLLEFLRKTKIPFSFTQAGKSSIPSSLKQNLGGIGVTGTLIANLYAKKADLIIGLGTKYSDFTTGSKTQFAKEAKFVNINIKSFDARKMNGLAIIADLKVALESLNYLLRNTQQFGYIKKIKENKELLKAKAQWEDYLKKIYELEKPLENKALVLDKNQNSPEKFALAIKEHYQKDIHIFSQSRALYLIRKYIDPKASITAAAGSLPGDLQRLWETDEFGSYNVEYGYSCMGHEIQAAIGSSIALGFRPTYALVGDGSFLMLHSEMLTAIQEQIPVVIILFDNSGFGCINNLQVGSNIRSFETEFYTRSQKNLNEYGSLVITEFATIAKGYGFRSVFARSEQEFIMALKQSKRTKKPMLIEIKVYPKSMTPGFESFWQTGLSLVSKNKEIEELAKENEKILKENNNFN</sequence>
<dbReference type="PANTHER" id="PTHR18968">
    <property type="entry name" value="THIAMINE PYROPHOSPHATE ENZYMES"/>
    <property type="match status" value="1"/>
</dbReference>
<name>A0A223MA04_MESHO</name>
<dbReference type="GO" id="GO:0000287">
    <property type="term" value="F:magnesium ion binding"/>
    <property type="evidence" value="ECO:0007669"/>
    <property type="project" value="InterPro"/>
</dbReference>
<evidence type="ECO:0000313" key="8">
    <source>
        <dbReference type="Proteomes" id="UP000215452"/>
    </source>
</evidence>
<keyword evidence="7" id="KW-0378">Hydrolase</keyword>
<keyword evidence="2 3" id="KW-0786">Thiamine pyrophosphate</keyword>
<dbReference type="SUPFAM" id="SSF52467">
    <property type="entry name" value="DHS-like NAD/FAD-binding domain"/>
    <property type="match status" value="1"/>
</dbReference>
<dbReference type="NCBIfam" id="TIGR04377">
    <property type="entry name" value="myo_inos_iolD"/>
    <property type="match status" value="1"/>
</dbReference>
<dbReference type="EC" id="3.7.1.22" evidence="7"/>
<evidence type="ECO:0000313" key="7">
    <source>
        <dbReference type="EMBL" id="ASU14390.1"/>
    </source>
</evidence>
<dbReference type="GO" id="GO:0019310">
    <property type="term" value="P:inositol catabolic process"/>
    <property type="evidence" value="ECO:0007669"/>
    <property type="project" value="InterPro"/>
</dbReference>
<dbReference type="CDD" id="cd07035">
    <property type="entry name" value="TPP_PYR_POX_like"/>
    <property type="match status" value="1"/>
</dbReference>
<comment type="similarity">
    <text evidence="1 3">Belongs to the TPP enzyme family.</text>
</comment>
<dbReference type="SUPFAM" id="SSF52518">
    <property type="entry name" value="Thiamin diphosphate-binding fold (THDP-binding)"/>
    <property type="match status" value="2"/>
</dbReference>
<dbReference type="Pfam" id="PF02776">
    <property type="entry name" value="TPP_enzyme_N"/>
    <property type="match status" value="1"/>
</dbReference>
<accession>A0A223MA04</accession>
<dbReference type="InterPro" id="IPR012000">
    <property type="entry name" value="Thiamin_PyroP_enz_cen_dom"/>
</dbReference>
<dbReference type="PANTHER" id="PTHR18968:SF9">
    <property type="entry name" value="3D-(3,5_4)-TRIHYDROXYCYCLOHEXANE-1,2-DIONE HYDROLASE"/>
    <property type="match status" value="1"/>
</dbReference>
<dbReference type="GO" id="GO:0050660">
    <property type="term" value="F:flavin adenine dinucleotide binding"/>
    <property type="evidence" value="ECO:0007669"/>
    <property type="project" value="TreeGrafter"/>
</dbReference>
<dbReference type="GO" id="GO:0009099">
    <property type="term" value="P:L-valine biosynthetic process"/>
    <property type="evidence" value="ECO:0007669"/>
    <property type="project" value="TreeGrafter"/>
</dbReference>
<dbReference type="InterPro" id="IPR030817">
    <property type="entry name" value="Myo_inos_IolD"/>
</dbReference>
<organism evidence="7 8">
    <name type="scientific">Mesomycoplasma hyopneumoniae</name>
    <name type="common">Mycoplasma hyopneumoniae</name>
    <dbReference type="NCBI Taxonomy" id="2099"/>
    <lineage>
        <taxon>Bacteria</taxon>
        <taxon>Bacillati</taxon>
        <taxon>Mycoplasmatota</taxon>
        <taxon>Mycoplasmoidales</taxon>
        <taxon>Metamycoplasmataceae</taxon>
        <taxon>Mesomycoplasma</taxon>
    </lineage>
</organism>
<dbReference type="InterPro" id="IPR029035">
    <property type="entry name" value="DHS-like_NAD/FAD-binding_dom"/>
</dbReference>
<reference evidence="7 8" key="1">
    <citation type="submission" date="2017-08" db="EMBL/GenBank/DDBJ databases">
        <title>The complete genome sequence of a Mycoplasma hyopneumoniae isolate in Korea.</title>
        <authorList>
            <person name="Han J."/>
            <person name="Lee N."/>
        </authorList>
    </citation>
    <scope>NUCLEOTIDE SEQUENCE [LARGE SCALE GENOMIC DNA]</scope>
    <source>
        <strain evidence="7 8">KM014</strain>
    </source>
</reference>
<dbReference type="Gene3D" id="3.40.50.1220">
    <property type="entry name" value="TPP-binding domain"/>
    <property type="match status" value="1"/>
</dbReference>
<protein>
    <submittedName>
        <fullName evidence="7">3D-(3,5/4)-trihydroxycyclohexane-1,2-dione hydrolase</fullName>
        <ecNumber evidence="7">3.7.1.22</ecNumber>
    </submittedName>
</protein>
<dbReference type="InterPro" id="IPR012001">
    <property type="entry name" value="Thiamin_PyroP_enz_TPP-bd_dom"/>
</dbReference>
<dbReference type="EMBL" id="CP022714">
    <property type="protein sequence ID" value="ASU14390.1"/>
    <property type="molecule type" value="Genomic_DNA"/>
</dbReference>
<feature type="domain" description="Thiamine pyrophosphate enzyme N-terminal TPP-binding" evidence="6">
    <location>
        <begin position="34"/>
        <end position="135"/>
    </location>
</feature>
<dbReference type="InterPro" id="IPR045229">
    <property type="entry name" value="TPP_enz"/>
</dbReference>
<dbReference type="GO" id="GO:0030976">
    <property type="term" value="F:thiamine pyrophosphate binding"/>
    <property type="evidence" value="ECO:0007669"/>
    <property type="project" value="InterPro"/>
</dbReference>
<dbReference type="GO" id="GO:0009097">
    <property type="term" value="P:isoleucine biosynthetic process"/>
    <property type="evidence" value="ECO:0007669"/>
    <property type="project" value="TreeGrafter"/>
</dbReference>
<evidence type="ECO:0000259" key="5">
    <source>
        <dbReference type="Pfam" id="PF02775"/>
    </source>
</evidence>
<dbReference type="GO" id="GO:0005948">
    <property type="term" value="C:acetolactate synthase complex"/>
    <property type="evidence" value="ECO:0007669"/>
    <property type="project" value="TreeGrafter"/>
</dbReference>
<dbReference type="Gene3D" id="3.40.50.970">
    <property type="match status" value="2"/>
</dbReference>
<dbReference type="InterPro" id="IPR011766">
    <property type="entry name" value="TPP_enzyme_TPP-bd"/>
</dbReference>
<feature type="domain" description="Thiamine pyrophosphate enzyme central" evidence="4">
    <location>
        <begin position="220"/>
        <end position="353"/>
    </location>
</feature>
<evidence type="ECO:0000259" key="4">
    <source>
        <dbReference type="Pfam" id="PF00205"/>
    </source>
</evidence>
<evidence type="ECO:0000256" key="2">
    <source>
        <dbReference type="ARBA" id="ARBA00023052"/>
    </source>
</evidence>
<dbReference type="AlphaFoldDB" id="A0A223MA04"/>
<proteinExistence type="inferred from homology"/>
<dbReference type="GO" id="GO:0102481">
    <property type="term" value="F:3D-(3,5/4)-trihydroxycyclohexane-1,2-dione hydrolase activity"/>
    <property type="evidence" value="ECO:0007669"/>
    <property type="project" value="UniProtKB-EC"/>
</dbReference>
<dbReference type="GO" id="GO:0003984">
    <property type="term" value="F:acetolactate synthase activity"/>
    <property type="evidence" value="ECO:0007669"/>
    <property type="project" value="TreeGrafter"/>
</dbReference>
<dbReference type="Pfam" id="PF00205">
    <property type="entry name" value="TPP_enzyme_M"/>
    <property type="match status" value="1"/>
</dbReference>
<evidence type="ECO:0000259" key="6">
    <source>
        <dbReference type="Pfam" id="PF02776"/>
    </source>
</evidence>
<dbReference type="Pfam" id="PF02775">
    <property type="entry name" value="TPP_enzyme_C"/>
    <property type="match status" value="1"/>
</dbReference>
<gene>
    <name evidence="7" type="primary">iolD</name>
    <name evidence="7" type="ORF">CIB43_00494</name>
</gene>
<dbReference type="InterPro" id="IPR029061">
    <property type="entry name" value="THDP-binding"/>
</dbReference>